<protein>
    <submittedName>
        <fullName evidence="2">Uncharacterized protein</fullName>
    </submittedName>
</protein>
<dbReference type="HOGENOM" id="CLU_3243067_0_0_1"/>
<evidence type="ECO:0000313" key="3">
    <source>
        <dbReference type="Proteomes" id="UP000004995"/>
    </source>
</evidence>
<proteinExistence type="predicted"/>
<keyword evidence="1" id="KW-0812">Transmembrane</keyword>
<dbReference type="Gramene" id="KQL27834">
    <property type="protein sequence ID" value="KQL27834"/>
    <property type="gene ID" value="SETIT_020584mg"/>
</dbReference>
<dbReference type="EnsemblPlants" id="KQL27834">
    <property type="protein sequence ID" value="KQL27834"/>
    <property type="gene ID" value="SETIT_020584mg"/>
</dbReference>
<sequence>MEQFRIQLEFGYLTLWLSLSLYCILSFLFSIVKLFQTHWVDTY</sequence>
<accession>K3Z216</accession>
<reference evidence="3" key="1">
    <citation type="journal article" date="2012" name="Nat. Biotechnol.">
        <title>Reference genome sequence of the model plant Setaria.</title>
        <authorList>
            <person name="Bennetzen J.L."/>
            <person name="Schmutz J."/>
            <person name="Wang H."/>
            <person name="Percifield R."/>
            <person name="Hawkins J."/>
            <person name="Pontaroli A.C."/>
            <person name="Estep M."/>
            <person name="Feng L."/>
            <person name="Vaughn J.N."/>
            <person name="Grimwood J."/>
            <person name="Jenkins J."/>
            <person name="Barry K."/>
            <person name="Lindquist E."/>
            <person name="Hellsten U."/>
            <person name="Deshpande S."/>
            <person name="Wang X."/>
            <person name="Wu X."/>
            <person name="Mitros T."/>
            <person name="Triplett J."/>
            <person name="Yang X."/>
            <person name="Ye C.Y."/>
            <person name="Mauro-Herrera M."/>
            <person name="Wang L."/>
            <person name="Li P."/>
            <person name="Sharma M."/>
            <person name="Sharma R."/>
            <person name="Ronald P.C."/>
            <person name="Panaud O."/>
            <person name="Kellogg E.A."/>
            <person name="Brutnell T.P."/>
            <person name="Doust A.N."/>
            <person name="Tuskan G.A."/>
            <person name="Rokhsar D."/>
            <person name="Devos K.M."/>
        </authorList>
    </citation>
    <scope>NUCLEOTIDE SEQUENCE [LARGE SCALE GENOMIC DNA]</scope>
    <source>
        <strain evidence="3">cv. Yugu1</strain>
    </source>
</reference>
<evidence type="ECO:0000313" key="2">
    <source>
        <dbReference type="EnsemblPlants" id="KQL27834"/>
    </source>
</evidence>
<feature type="transmembrane region" description="Helical" evidence="1">
    <location>
        <begin position="12"/>
        <end position="35"/>
    </location>
</feature>
<keyword evidence="1" id="KW-1133">Transmembrane helix</keyword>
<keyword evidence="1" id="KW-0472">Membrane</keyword>
<organism evidence="2 3">
    <name type="scientific">Setaria italica</name>
    <name type="common">Foxtail millet</name>
    <name type="synonym">Panicum italicum</name>
    <dbReference type="NCBI Taxonomy" id="4555"/>
    <lineage>
        <taxon>Eukaryota</taxon>
        <taxon>Viridiplantae</taxon>
        <taxon>Streptophyta</taxon>
        <taxon>Embryophyta</taxon>
        <taxon>Tracheophyta</taxon>
        <taxon>Spermatophyta</taxon>
        <taxon>Magnoliopsida</taxon>
        <taxon>Liliopsida</taxon>
        <taxon>Poales</taxon>
        <taxon>Poaceae</taxon>
        <taxon>PACMAD clade</taxon>
        <taxon>Panicoideae</taxon>
        <taxon>Panicodae</taxon>
        <taxon>Paniceae</taxon>
        <taxon>Cenchrinae</taxon>
        <taxon>Setaria</taxon>
    </lineage>
</organism>
<dbReference type="Proteomes" id="UP000004995">
    <property type="component" value="Unassembled WGS sequence"/>
</dbReference>
<dbReference type="AlphaFoldDB" id="K3Z216"/>
<keyword evidence="3" id="KW-1185">Reference proteome</keyword>
<dbReference type="EMBL" id="AGNK02000018">
    <property type="status" value="NOT_ANNOTATED_CDS"/>
    <property type="molecule type" value="Genomic_DNA"/>
</dbReference>
<evidence type="ECO:0000256" key="1">
    <source>
        <dbReference type="SAM" id="Phobius"/>
    </source>
</evidence>
<name>K3Z216_SETIT</name>
<reference evidence="2" key="2">
    <citation type="submission" date="2018-08" db="UniProtKB">
        <authorList>
            <consortium name="EnsemblPlants"/>
        </authorList>
    </citation>
    <scope>IDENTIFICATION</scope>
    <source>
        <strain evidence="2">Yugu1</strain>
    </source>
</reference>
<dbReference type="InParanoid" id="K3Z216"/>